<feature type="transmembrane region" description="Helical" evidence="8">
    <location>
        <begin position="170"/>
        <end position="190"/>
    </location>
</feature>
<dbReference type="PANTHER" id="PTHR48022:SF10">
    <property type="entry name" value="MAJOR FACILITATOR SUPERFAMILY (MFS) PROFILE DOMAIN-CONTAINING PROTEIN"/>
    <property type="match status" value="1"/>
</dbReference>
<keyword evidence="5 8" id="KW-1133">Transmembrane helix</keyword>
<feature type="transmembrane region" description="Helical" evidence="8">
    <location>
        <begin position="324"/>
        <end position="345"/>
    </location>
</feature>
<feature type="transmembrane region" description="Helical" evidence="8">
    <location>
        <begin position="352"/>
        <end position="371"/>
    </location>
</feature>
<feature type="transmembrane region" description="Helical" evidence="8">
    <location>
        <begin position="383"/>
        <end position="404"/>
    </location>
</feature>
<feature type="transmembrane region" description="Helical" evidence="8">
    <location>
        <begin position="425"/>
        <end position="444"/>
    </location>
</feature>
<accession>A0A3E2H233</accession>
<organism evidence="10 11">
    <name type="scientific">Scytalidium lignicola</name>
    <name type="common">Hyphomycete</name>
    <dbReference type="NCBI Taxonomy" id="5539"/>
    <lineage>
        <taxon>Eukaryota</taxon>
        <taxon>Fungi</taxon>
        <taxon>Dikarya</taxon>
        <taxon>Ascomycota</taxon>
        <taxon>Pezizomycotina</taxon>
        <taxon>Leotiomycetes</taxon>
        <taxon>Leotiomycetes incertae sedis</taxon>
        <taxon>Scytalidium</taxon>
    </lineage>
</organism>
<dbReference type="Gene3D" id="1.20.1250.20">
    <property type="entry name" value="MFS general substrate transporter like domains"/>
    <property type="match status" value="1"/>
</dbReference>
<keyword evidence="11" id="KW-1185">Reference proteome</keyword>
<dbReference type="EMBL" id="NCSJ02000205">
    <property type="protein sequence ID" value="RFU27459.1"/>
    <property type="molecule type" value="Genomic_DNA"/>
</dbReference>
<proteinExistence type="inferred from homology"/>
<dbReference type="OMA" id="AYFCVPD"/>
<evidence type="ECO:0000256" key="7">
    <source>
        <dbReference type="RuleBase" id="RU003346"/>
    </source>
</evidence>
<name>A0A3E2H233_SCYLI</name>
<dbReference type="InterPro" id="IPR005828">
    <property type="entry name" value="MFS_sugar_transport-like"/>
</dbReference>
<feature type="transmembrane region" description="Helical" evidence="8">
    <location>
        <begin position="456"/>
        <end position="473"/>
    </location>
</feature>
<feature type="non-terminal residue" evidence="10">
    <location>
        <position position="527"/>
    </location>
</feature>
<dbReference type="PANTHER" id="PTHR48022">
    <property type="entry name" value="PLASTIDIC GLUCOSE TRANSPORTER 4"/>
    <property type="match status" value="1"/>
</dbReference>
<dbReference type="InterPro" id="IPR020846">
    <property type="entry name" value="MFS_dom"/>
</dbReference>
<evidence type="ECO:0000256" key="8">
    <source>
        <dbReference type="SAM" id="Phobius"/>
    </source>
</evidence>
<evidence type="ECO:0000256" key="6">
    <source>
        <dbReference type="ARBA" id="ARBA00023136"/>
    </source>
</evidence>
<dbReference type="GO" id="GO:0016020">
    <property type="term" value="C:membrane"/>
    <property type="evidence" value="ECO:0007669"/>
    <property type="project" value="UniProtKB-SubCell"/>
</dbReference>
<gene>
    <name evidence="10" type="ORF">B7463_g8878</name>
</gene>
<dbReference type="AlphaFoldDB" id="A0A3E2H233"/>
<dbReference type="InterPro" id="IPR050360">
    <property type="entry name" value="MFS_Sugar_Transporters"/>
</dbReference>
<dbReference type="InterPro" id="IPR003663">
    <property type="entry name" value="Sugar/inositol_transpt"/>
</dbReference>
<dbReference type="SUPFAM" id="SSF103473">
    <property type="entry name" value="MFS general substrate transporter"/>
    <property type="match status" value="1"/>
</dbReference>
<dbReference type="GO" id="GO:0005351">
    <property type="term" value="F:carbohydrate:proton symporter activity"/>
    <property type="evidence" value="ECO:0007669"/>
    <property type="project" value="TreeGrafter"/>
</dbReference>
<evidence type="ECO:0000256" key="3">
    <source>
        <dbReference type="ARBA" id="ARBA00022448"/>
    </source>
</evidence>
<feature type="transmembrane region" description="Helical" evidence="8">
    <location>
        <begin position="142"/>
        <end position="158"/>
    </location>
</feature>
<dbReference type="InterPro" id="IPR005829">
    <property type="entry name" value="Sugar_transporter_CS"/>
</dbReference>
<dbReference type="NCBIfam" id="TIGR00879">
    <property type="entry name" value="SP"/>
    <property type="match status" value="1"/>
</dbReference>
<evidence type="ECO:0000256" key="2">
    <source>
        <dbReference type="ARBA" id="ARBA00010992"/>
    </source>
</evidence>
<reference evidence="10 11" key="1">
    <citation type="submission" date="2018-05" db="EMBL/GenBank/DDBJ databases">
        <title>Draft genome sequence of Scytalidium lignicola DSM 105466, a ubiquitous saprotrophic fungus.</title>
        <authorList>
            <person name="Buettner E."/>
            <person name="Gebauer A.M."/>
            <person name="Hofrichter M."/>
            <person name="Liers C."/>
            <person name="Kellner H."/>
        </authorList>
    </citation>
    <scope>NUCLEOTIDE SEQUENCE [LARGE SCALE GENOMIC DNA]</scope>
    <source>
        <strain evidence="10 11">DSM 105466</strain>
    </source>
</reference>
<evidence type="ECO:0000256" key="4">
    <source>
        <dbReference type="ARBA" id="ARBA00022692"/>
    </source>
</evidence>
<comment type="subcellular location">
    <subcellularLocation>
        <location evidence="1">Membrane</location>
        <topology evidence="1">Multi-pass membrane protein</topology>
    </subcellularLocation>
</comment>
<sequence length="527" mass="58332">MTAAINNAGTATVTMKRKSGKLALRQTFNIRLTVAVILIAVSQLNFGFEITAFSLAQAMDAFDRQFGTYKPATKAYVLEPYWLSLFNSLNFISFGIGIILGSWVSKRFGRRMCMFSMSIWALVAATIVVTSRNRDQIMAGRILNYVYIGMELAVVPIYQSEIVPAQTRGFIVGTYQVALVGGALIISGICRGTSTIEGNASWRIPLGLFYVVPSLVAASIWFVPESPRWLAMKGRNDEALVALKKFREGKFSEEQIDYEFEIIKISAAHHHREKGTFFEQFRGTNLRRTIIVIAVNFFLQASGQIFTTVYGTVYIKSLGTVNPFNITLAISLINFTVGILAMILMEKLGRRPLLLIGGVIQTISLLVMGGLGTTKPTTYATDWGVVGMMMFFSVGFSLGWAPIVHSLSAEIPSTPLRDMTYRTGGIVNIVTQFVVSFSLPYMVYAPYANLGSKVGFIYGAFAILSVIFTFFYVPEVRGRSLEEIDELFTSGIPIHQFSDAKLTVEIALEEGVKENVLHVEVQEHVNV</sequence>
<feature type="non-terminal residue" evidence="10">
    <location>
        <position position="1"/>
    </location>
</feature>
<feature type="transmembrane region" description="Helical" evidence="8">
    <location>
        <begin position="81"/>
        <end position="100"/>
    </location>
</feature>
<dbReference type="Proteomes" id="UP000258309">
    <property type="component" value="Unassembled WGS sequence"/>
</dbReference>
<evidence type="ECO:0000256" key="5">
    <source>
        <dbReference type="ARBA" id="ARBA00022989"/>
    </source>
</evidence>
<evidence type="ECO:0000259" key="9">
    <source>
        <dbReference type="PROSITE" id="PS50850"/>
    </source>
</evidence>
<evidence type="ECO:0000313" key="10">
    <source>
        <dbReference type="EMBL" id="RFU27459.1"/>
    </source>
</evidence>
<dbReference type="InterPro" id="IPR036259">
    <property type="entry name" value="MFS_trans_sf"/>
</dbReference>
<keyword evidence="6 8" id="KW-0472">Membrane</keyword>
<keyword evidence="4 8" id="KW-0812">Transmembrane</keyword>
<comment type="caution">
    <text evidence="10">The sequence shown here is derived from an EMBL/GenBank/DDBJ whole genome shotgun (WGS) entry which is preliminary data.</text>
</comment>
<dbReference type="PROSITE" id="PS50850">
    <property type="entry name" value="MFS"/>
    <property type="match status" value="1"/>
</dbReference>
<dbReference type="FunFam" id="1.20.1250.20:FF:000078">
    <property type="entry name" value="MFS maltose transporter, putative"/>
    <property type="match status" value="1"/>
</dbReference>
<dbReference type="PROSITE" id="PS00216">
    <property type="entry name" value="SUGAR_TRANSPORT_1"/>
    <property type="match status" value="1"/>
</dbReference>
<protein>
    <recommendedName>
        <fullName evidence="9">Major facilitator superfamily (MFS) profile domain-containing protein</fullName>
    </recommendedName>
</protein>
<comment type="similarity">
    <text evidence="2 7">Belongs to the major facilitator superfamily. Sugar transporter (TC 2.A.1.1) family.</text>
</comment>
<feature type="transmembrane region" description="Helical" evidence="8">
    <location>
        <begin position="28"/>
        <end position="46"/>
    </location>
</feature>
<dbReference type="Pfam" id="PF00083">
    <property type="entry name" value="Sugar_tr"/>
    <property type="match status" value="1"/>
</dbReference>
<feature type="transmembrane region" description="Helical" evidence="8">
    <location>
        <begin position="202"/>
        <end position="223"/>
    </location>
</feature>
<evidence type="ECO:0000256" key="1">
    <source>
        <dbReference type="ARBA" id="ARBA00004141"/>
    </source>
</evidence>
<feature type="transmembrane region" description="Helical" evidence="8">
    <location>
        <begin position="290"/>
        <end position="312"/>
    </location>
</feature>
<feature type="domain" description="Major facilitator superfamily (MFS) profile" evidence="9">
    <location>
        <begin position="35"/>
        <end position="477"/>
    </location>
</feature>
<feature type="transmembrane region" description="Helical" evidence="8">
    <location>
        <begin position="112"/>
        <end position="130"/>
    </location>
</feature>
<keyword evidence="3 7" id="KW-0813">Transport</keyword>
<evidence type="ECO:0000313" key="11">
    <source>
        <dbReference type="Proteomes" id="UP000258309"/>
    </source>
</evidence>
<dbReference type="OrthoDB" id="6612291at2759"/>